<dbReference type="Proteomes" id="UP001057877">
    <property type="component" value="Chromosome"/>
</dbReference>
<dbReference type="Pfam" id="PF13292">
    <property type="entry name" value="DXP_synthase_N"/>
    <property type="match status" value="1"/>
</dbReference>
<comment type="cofactor">
    <cofactor evidence="10">
        <name>Mg(2+)</name>
        <dbReference type="ChEBI" id="CHEBI:18420"/>
    </cofactor>
    <text evidence="10">Binds 1 Mg(2+) ion per subunit.</text>
</comment>
<keyword evidence="5 10" id="KW-0479">Metal-binding</keyword>
<feature type="binding site" evidence="10">
    <location>
        <begin position="113"/>
        <end position="115"/>
    </location>
    <ligand>
        <name>thiamine diphosphate</name>
        <dbReference type="ChEBI" id="CHEBI:58937"/>
    </ligand>
</feature>
<feature type="binding site" evidence="10">
    <location>
        <position position="284"/>
    </location>
    <ligand>
        <name>thiamine diphosphate</name>
        <dbReference type="ChEBI" id="CHEBI:58937"/>
    </ligand>
</feature>
<organism evidence="12 13">
    <name type="scientific">Paenibacillus spongiae</name>
    <dbReference type="NCBI Taxonomy" id="2909671"/>
    <lineage>
        <taxon>Bacteria</taxon>
        <taxon>Bacillati</taxon>
        <taxon>Bacillota</taxon>
        <taxon>Bacilli</taxon>
        <taxon>Bacillales</taxon>
        <taxon>Paenibacillaceae</taxon>
        <taxon>Paenibacillus</taxon>
    </lineage>
</organism>
<feature type="domain" description="Transketolase-like pyrimidine-binding" evidence="11">
    <location>
        <begin position="314"/>
        <end position="479"/>
    </location>
</feature>
<feature type="binding site" evidence="10">
    <location>
        <position position="173"/>
    </location>
    <ligand>
        <name>Mg(2+)</name>
        <dbReference type="ChEBI" id="CHEBI:18420"/>
    </ligand>
</feature>
<keyword evidence="4 10" id="KW-0808">Transferase</keyword>
<comment type="function">
    <text evidence="10">Catalyzes the acyloin condensation reaction between C atoms 2 and 3 of pyruvate and glyceraldehyde 3-phosphate to yield 1-deoxy-D-xylulose-5-phosphate (DXP).</text>
</comment>
<protein>
    <recommendedName>
        <fullName evidence="10">1-deoxy-D-xylulose-5-phosphate synthase</fullName>
        <ecNumber evidence="10">2.2.1.7</ecNumber>
    </recommendedName>
    <alternativeName>
        <fullName evidence="10">1-deoxyxylulose-5-phosphate synthase</fullName>
        <shortName evidence="10">DXP synthase</shortName>
        <shortName evidence="10">DXPS</shortName>
    </alternativeName>
</protein>
<dbReference type="CDD" id="cd07033">
    <property type="entry name" value="TPP_PYR_DXS_TK_like"/>
    <property type="match status" value="1"/>
</dbReference>
<evidence type="ECO:0000256" key="9">
    <source>
        <dbReference type="ARBA" id="ARBA00023229"/>
    </source>
</evidence>
<keyword evidence="7 10" id="KW-0784">Thiamine biosynthesis</keyword>
<feature type="binding site" evidence="10">
    <location>
        <position position="365"/>
    </location>
    <ligand>
        <name>thiamine diphosphate</name>
        <dbReference type="ChEBI" id="CHEBI:58937"/>
    </ligand>
</feature>
<evidence type="ECO:0000256" key="10">
    <source>
        <dbReference type="HAMAP-Rule" id="MF_00315"/>
    </source>
</evidence>
<feature type="binding site" evidence="10">
    <location>
        <begin position="145"/>
        <end position="146"/>
    </location>
    <ligand>
        <name>thiamine diphosphate</name>
        <dbReference type="ChEBI" id="CHEBI:58937"/>
    </ligand>
</feature>
<dbReference type="HAMAP" id="MF_00315">
    <property type="entry name" value="DXP_synth"/>
    <property type="match status" value="1"/>
</dbReference>
<dbReference type="Gene3D" id="3.40.50.920">
    <property type="match status" value="1"/>
</dbReference>
<dbReference type="Pfam" id="PF02780">
    <property type="entry name" value="Transketolase_C"/>
    <property type="match status" value="1"/>
</dbReference>
<gene>
    <name evidence="10 12" type="primary">dxs</name>
    <name evidence="12" type="ORF">L1F29_10975</name>
</gene>
<dbReference type="PROSITE" id="PS00802">
    <property type="entry name" value="TRANSKETOLASE_2"/>
    <property type="match status" value="1"/>
</dbReference>
<sequence>MLLEQINGPKELKALSIPQLEELAEEIRRFLIEKLSATGGHLAPNLGVVELTLAMHYLFDSPTDKFIFDVGHQSYVHKILTGRMGQFDTLRQYKGLCGFVKRSESEHDVWEAGHSSTSLSAAMGMALARDLKGENNEVVAVIGDGALTGGMALEALNHIGHEKKKLMVILNDNEMSIAPNVGALHHYLGKIRTDRHYQKAKEELNQLLNKIPAIGGKLAKTAERFKDSVKYLLVSGILFEQFGLTYFGPVDGHDMEQLLDVMEQARNVNGPVLVHVITVKGKGYSPAEADSFKWHGISPYKIESGQVLKAVGPPMYTQVFGDTLIEFAAKNDRIVAVTPAMPGGSGLLDFAARFPNRMIDVGIAEQHAATMCAALAMEGMKPVFAVYSTFLQRAYDQVVHDICRQNLNVVFAIDRAGFVGPDGETHQGVYDIPFLRHIPNMVLMMPKDENEMRRMMRTAFEYNDGPIAIRYPRINGLGVEIDQEPLPIPIGTWETVREGDSAAILAIGPMLQVAKEAAEQLKREGLNVRVINARFIKPLDESMLLQLAQEGMNMIVLEESSELGGLGSAMLEFYSLQNVKNVSLRIIGVPDVFVEHGSIEEQRQEAGLTADRVAGELKAMMPRARKRVNGPA</sequence>
<dbReference type="CDD" id="cd02007">
    <property type="entry name" value="TPP_DXS"/>
    <property type="match status" value="1"/>
</dbReference>
<evidence type="ECO:0000256" key="1">
    <source>
        <dbReference type="ARBA" id="ARBA00004980"/>
    </source>
</evidence>
<evidence type="ECO:0000313" key="13">
    <source>
        <dbReference type="Proteomes" id="UP001057877"/>
    </source>
</evidence>
<comment type="subunit">
    <text evidence="3 10">Homodimer.</text>
</comment>
<dbReference type="InterPro" id="IPR029061">
    <property type="entry name" value="THDP-binding"/>
</dbReference>
<comment type="cofactor">
    <cofactor evidence="10">
        <name>thiamine diphosphate</name>
        <dbReference type="ChEBI" id="CHEBI:58937"/>
    </cofactor>
    <text evidence="10">Binds 1 thiamine pyrophosphate per subunit.</text>
</comment>
<dbReference type="PANTHER" id="PTHR43322:SF5">
    <property type="entry name" value="1-DEOXY-D-XYLULOSE-5-PHOSPHATE SYNTHASE, CHLOROPLASTIC"/>
    <property type="match status" value="1"/>
</dbReference>
<dbReference type="SUPFAM" id="SSF52518">
    <property type="entry name" value="Thiamin diphosphate-binding fold (THDP-binding)"/>
    <property type="match status" value="2"/>
</dbReference>
<evidence type="ECO:0000256" key="7">
    <source>
        <dbReference type="ARBA" id="ARBA00022977"/>
    </source>
</evidence>
<comment type="similarity">
    <text evidence="2 10">Belongs to the transketolase family. DXPS subfamily.</text>
</comment>
<dbReference type="RefSeq" id="WP_258388357.1">
    <property type="nucleotide sequence ID" value="NZ_CP091430.1"/>
</dbReference>
<dbReference type="PANTHER" id="PTHR43322">
    <property type="entry name" value="1-D-DEOXYXYLULOSE 5-PHOSPHATE SYNTHASE-RELATED"/>
    <property type="match status" value="1"/>
</dbReference>
<feature type="binding site" evidence="10">
    <location>
        <position position="72"/>
    </location>
    <ligand>
        <name>thiamine diphosphate</name>
        <dbReference type="ChEBI" id="CHEBI:58937"/>
    </ligand>
</feature>
<name>A0ABY5SFP4_9BACL</name>
<comment type="catalytic activity">
    <reaction evidence="10">
        <text>D-glyceraldehyde 3-phosphate + pyruvate + H(+) = 1-deoxy-D-xylulose 5-phosphate + CO2</text>
        <dbReference type="Rhea" id="RHEA:12605"/>
        <dbReference type="ChEBI" id="CHEBI:15361"/>
        <dbReference type="ChEBI" id="CHEBI:15378"/>
        <dbReference type="ChEBI" id="CHEBI:16526"/>
        <dbReference type="ChEBI" id="CHEBI:57792"/>
        <dbReference type="ChEBI" id="CHEBI:59776"/>
        <dbReference type="EC" id="2.2.1.7"/>
    </reaction>
</comment>
<dbReference type="InterPro" id="IPR033248">
    <property type="entry name" value="Transketolase_C"/>
</dbReference>
<keyword evidence="9 10" id="KW-0414">Isoprene biosynthesis</keyword>
<dbReference type="InterPro" id="IPR049557">
    <property type="entry name" value="Transketolase_CS"/>
</dbReference>
<dbReference type="InterPro" id="IPR020826">
    <property type="entry name" value="Transketolase_BS"/>
</dbReference>
<dbReference type="SUPFAM" id="SSF52922">
    <property type="entry name" value="TK C-terminal domain-like"/>
    <property type="match status" value="1"/>
</dbReference>
<evidence type="ECO:0000256" key="6">
    <source>
        <dbReference type="ARBA" id="ARBA00022842"/>
    </source>
</evidence>
<keyword evidence="6 10" id="KW-0460">Magnesium</keyword>
<dbReference type="GO" id="GO:0008661">
    <property type="term" value="F:1-deoxy-D-xylulose-5-phosphate synthase activity"/>
    <property type="evidence" value="ECO:0007669"/>
    <property type="project" value="UniProtKB-EC"/>
</dbReference>
<dbReference type="Gene3D" id="3.40.50.970">
    <property type="match status" value="2"/>
</dbReference>
<feature type="binding site" evidence="10">
    <location>
        <position position="173"/>
    </location>
    <ligand>
        <name>thiamine diphosphate</name>
        <dbReference type="ChEBI" id="CHEBI:58937"/>
    </ligand>
</feature>
<keyword evidence="8 10" id="KW-0786">Thiamine pyrophosphate</keyword>
<evidence type="ECO:0000256" key="3">
    <source>
        <dbReference type="ARBA" id="ARBA00011738"/>
    </source>
</evidence>
<evidence type="ECO:0000313" key="12">
    <source>
        <dbReference type="EMBL" id="UVI32300.1"/>
    </source>
</evidence>
<reference evidence="12" key="1">
    <citation type="submission" date="2022-01" db="EMBL/GenBank/DDBJ databases">
        <title>Paenibacillus spongiae sp. nov., isolated from marine sponge.</title>
        <authorList>
            <person name="Li Z."/>
            <person name="Zhang M."/>
        </authorList>
    </citation>
    <scope>NUCLEOTIDE SEQUENCE</scope>
    <source>
        <strain evidence="12">PHS-Z3</strain>
    </source>
</reference>
<dbReference type="SMART" id="SM00861">
    <property type="entry name" value="Transket_pyr"/>
    <property type="match status" value="1"/>
</dbReference>
<keyword evidence="13" id="KW-1185">Reference proteome</keyword>
<evidence type="ECO:0000256" key="8">
    <source>
        <dbReference type="ARBA" id="ARBA00023052"/>
    </source>
</evidence>
<comment type="pathway">
    <text evidence="1 10">Metabolic intermediate biosynthesis; 1-deoxy-D-xylulose 5-phosphate biosynthesis; 1-deoxy-D-xylulose 5-phosphate from D-glyceraldehyde 3-phosphate and pyruvate: step 1/1.</text>
</comment>
<dbReference type="PROSITE" id="PS00801">
    <property type="entry name" value="TRANSKETOLASE_1"/>
    <property type="match status" value="1"/>
</dbReference>
<dbReference type="EC" id="2.2.1.7" evidence="10"/>
<evidence type="ECO:0000256" key="2">
    <source>
        <dbReference type="ARBA" id="ARBA00011081"/>
    </source>
</evidence>
<accession>A0ABY5SFP4</accession>
<evidence type="ECO:0000256" key="4">
    <source>
        <dbReference type="ARBA" id="ARBA00022679"/>
    </source>
</evidence>
<evidence type="ECO:0000259" key="11">
    <source>
        <dbReference type="SMART" id="SM00861"/>
    </source>
</evidence>
<dbReference type="InterPro" id="IPR005477">
    <property type="entry name" value="Dxylulose-5-P_synthase"/>
</dbReference>
<dbReference type="NCBIfam" id="NF003933">
    <property type="entry name" value="PRK05444.2-2"/>
    <property type="match status" value="1"/>
</dbReference>
<proteinExistence type="inferred from homology"/>
<feature type="binding site" evidence="10">
    <location>
        <position position="144"/>
    </location>
    <ligand>
        <name>Mg(2+)</name>
        <dbReference type="ChEBI" id="CHEBI:18420"/>
    </ligand>
</feature>
<dbReference type="InterPro" id="IPR009014">
    <property type="entry name" value="Transketo_C/PFOR_II"/>
</dbReference>
<dbReference type="Pfam" id="PF02779">
    <property type="entry name" value="Transket_pyr"/>
    <property type="match status" value="1"/>
</dbReference>
<dbReference type="NCBIfam" id="TIGR00204">
    <property type="entry name" value="dxs"/>
    <property type="match status" value="1"/>
</dbReference>
<dbReference type="InterPro" id="IPR005475">
    <property type="entry name" value="Transketolase-like_Pyr-bd"/>
</dbReference>
<dbReference type="EMBL" id="CP091430">
    <property type="protein sequence ID" value="UVI32300.1"/>
    <property type="molecule type" value="Genomic_DNA"/>
</dbReference>
<evidence type="ECO:0000256" key="5">
    <source>
        <dbReference type="ARBA" id="ARBA00022723"/>
    </source>
</evidence>